<protein>
    <submittedName>
        <fullName evidence="2">Uncharacterized protein</fullName>
    </submittedName>
</protein>
<feature type="chain" id="PRO_5017983926" evidence="1">
    <location>
        <begin position="20"/>
        <end position="100"/>
    </location>
</feature>
<accession>A0A3M7P7Y5</accession>
<name>A0A3M7P7Y5_BRAPC</name>
<comment type="caution">
    <text evidence="2">The sequence shown here is derived from an EMBL/GenBank/DDBJ whole genome shotgun (WGS) entry which is preliminary data.</text>
</comment>
<dbReference type="AlphaFoldDB" id="A0A3M7P7Y5"/>
<dbReference type="EMBL" id="REGN01012746">
    <property type="protein sequence ID" value="RMZ94890.1"/>
    <property type="molecule type" value="Genomic_DNA"/>
</dbReference>
<evidence type="ECO:0000313" key="2">
    <source>
        <dbReference type="EMBL" id="RMZ94890.1"/>
    </source>
</evidence>
<keyword evidence="1" id="KW-0732">Signal</keyword>
<evidence type="ECO:0000256" key="1">
    <source>
        <dbReference type="SAM" id="SignalP"/>
    </source>
</evidence>
<evidence type="ECO:0000313" key="3">
    <source>
        <dbReference type="Proteomes" id="UP000276133"/>
    </source>
</evidence>
<gene>
    <name evidence="2" type="ORF">BpHYR1_030045</name>
</gene>
<organism evidence="2 3">
    <name type="scientific">Brachionus plicatilis</name>
    <name type="common">Marine rotifer</name>
    <name type="synonym">Brachionus muelleri</name>
    <dbReference type="NCBI Taxonomy" id="10195"/>
    <lineage>
        <taxon>Eukaryota</taxon>
        <taxon>Metazoa</taxon>
        <taxon>Spiralia</taxon>
        <taxon>Gnathifera</taxon>
        <taxon>Rotifera</taxon>
        <taxon>Eurotatoria</taxon>
        <taxon>Monogononta</taxon>
        <taxon>Pseudotrocha</taxon>
        <taxon>Ploima</taxon>
        <taxon>Brachionidae</taxon>
        <taxon>Brachionus</taxon>
    </lineage>
</organism>
<feature type="signal peptide" evidence="1">
    <location>
        <begin position="1"/>
        <end position="19"/>
    </location>
</feature>
<proteinExistence type="predicted"/>
<keyword evidence="3" id="KW-1185">Reference proteome</keyword>
<reference evidence="2 3" key="1">
    <citation type="journal article" date="2018" name="Sci. Rep.">
        <title>Genomic signatures of local adaptation to the degree of environmental predictability in rotifers.</title>
        <authorList>
            <person name="Franch-Gras L."/>
            <person name="Hahn C."/>
            <person name="Garcia-Roger E.M."/>
            <person name="Carmona M.J."/>
            <person name="Serra M."/>
            <person name="Gomez A."/>
        </authorList>
    </citation>
    <scope>NUCLEOTIDE SEQUENCE [LARGE SCALE GENOMIC DNA]</scope>
    <source>
        <strain evidence="2">HYR1</strain>
    </source>
</reference>
<sequence length="100" mass="11793">MKLYFIVIMISIIVIESNGQFFSSNDGIYLPRNGKRSFKGLENLEKYDDIQKLKQLLSKTLNSRTENTNSKESNDLRDSNKLDNVLYRFLLKEWIKNQLN</sequence>
<dbReference type="Proteomes" id="UP000276133">
    <property type="component" value="Unassembled WGS sequence"/>
</dbReference>